<gene>
    <name evidence="2" type="ORF">SAMN06295912_11121</name>
</gene>
<dbReference type="AlphaFoldDB" id="A0A239G596"/>
<evidence type="ECO:0000259" key="1">
    <source>
        <dbReference type="Pfam" id="PF07238"/>
    </source>
</evidence>
<evidence type="ECO:0000313" key="3">
    <source>
        <dbReference type="Proteomes" id="UP000198281"/>
    </source>
</evidence>
<proteinExistence type="predicted"/>
<accession>A0A239G596</accession>
<reference evidence="3" key="1">
    <citation type="submission" date="2017-06" db="EMBL/GenBank/DDBJ databases">
        <authorList>
            <person name="Varghese N."/>
            <person name="Submissions S."/>
        </authorList>
    </citation>
    <scope>NUCLEOTIDE SEQUENCE [LARGE SCALE GENOMIC DNA]</scope>
    <source>
        <strain evidence="3">LNB2</strain>
    </source>
</reference>
<feature type="domain" description="PilZ" evidence="1">
    <location>
        <begin position="20"/>
        <end position="99"/>
    </location>
</feature>
<dbReference type="SUPFAM" id="SSF141371">
    <property type="entry name" value="PilZ domain-like"/>
    <property type="match status" value="1"/>
</dbReference>
<organism evidence="2 3">
    <name type="scientific">Edaphosphingomonas laterariae</name>
    <dbReference type="NCBI Taxonomy" id="861865"/>
    <lineage>
        <taxon>Bacteria</taxon>
        <taxon>Pseudomonadati</taxon>
        <taxon>Pseudomonadota</taxon>
        <taxon>Alphaproteobacteria</taxon>
        <taxon>Sphingomonadales</taxon>
        <taxon>Rhizorhabdaceae</taxon>
        <taxon>Edaphosphingomonas</taxon>
    </lineage>
</organism>
<protein>
    <submittedName>
        <fullName evidence="2">PilZ domain-containing protein</fullName>
    </submittedName>
</protein>
<dbReference type="EMBL" id="FZOS01000011">
    <property type="protein sequence ID" value="SNS63822.1"/>
    <property type="molecule type" value="Genomic_DNA"/>
</dbReference>
<name>A0A239G596_9SPHN</name>
<dbReference type="Gene3D" id="2.40.10.220">
    <property type="entry name" value="predicted glycosyltransferase like domains"/>
    <property type="match status" value="1"/>
</dbReference>
<dbReference type="Pfam" id="PF07238">
    <property type="entry name" value="PilZ"/>
    <property type="match status" value="1"/>
</dbReference>
<dbReference type="OrthoDB" id="7564913at2"/>
<sequence length="112" mass="12013">MAIEGAKLTHDPLTHFKYGRRHGRHRVQLLACLHSPRGTLSAVLLDISQGGALVSCPTPIEEGTHVTLTRGSLNAEATVVRTEGRRLGLSFADPIDAELVANVVTPLALWAN</sequence>
<dbReference type="GO" id="GO:0035438">
    <property type="term" value="F:cyclic-di-GMP binding"/>
    <property type="evidence" value="ECO:0007669"/>
    <property type="project" value="InterPro"/>
</dbReference>
<evidence type="ECO:0000313" key="2">
    <source>
        <dbReference type="EMBL" id="SNS63822.1"/>
    </source>
</evidence>
<dbReference type="Proteomes" id="UP000198281">
    <property type="component" value="Unassembled WGS sequence"/>
</dbReference>
<dbReference type="RefSeq" id="WP_089219771.1">
    <property type="nucleotide sequence ID" value="NZ_FZOS01000011.1"/>
</dbReference>
<dbReference type="InterPro" id="IPR009875">
    <property type="entry name" value="PilZ_domain"/>
</dbReference>
<keyword evidence="3" id="KW-1185">Reference proteome</keyword>